<proteinExistence type="predicted"/>
<evidence type="ECO:0000256" key="1">
    <source>
        <dbReference type="SAM" id="Phobius"/>
    </source>
</evidence>
<dbReference type="Pfam" id="PF04186">
    <property type="entry name" value="FxsA"/>
    <property type="match status" value="1"/>
</dbReference>
<keyword evidence="2" id="KW-0436">Ligase</keyword>
<evidence type="ECO:0000313" key="3">
    <source>
        <dbReference type="Proteomes" id="UP000242502"/>
    </source>
</evidence>
<dbReference type="STRING" id="62101.AB835_07665"/>
<keyword evidence="1" id="KW-1133">Transmembrane helix</keyword>
<reference evidence="2 3" key="1">
    <citation type="journal article" date="2016" name="Appl. Environ. Microbiol.">
        <title>Lack of Overt Genome Reduction in the Bryostatin-Producing Bryozoan Symbiont "Candidatus Endobugula sertula".</title>
        <authorList>
            <person name="Miller I.J."/>
            <person name="Vanee N."/>
            <person name="Fong S.S."/>
            <person name="Lim-Fong G.E."/>
            <person name="Kwan J.C."/>
        </authorList>
    </citation>
    <scope>NUCLEOTIDE SEQUENCE [LARGE SCALE GENOMIC DNA]</scope>
    <source>
        <strain evidence="2">AB1-4</strain>
    </source>
</reference>
<sequence>MKALFLLFVIIPIVEMWLLITVGQQIGALLTIGLVLLTAFIGVALLRYQGAMTLVKARMKMSSGELPAREMADGLFFAVGGALLLTPGFVTDVVGFACLTPGIRTLIIGFLSRHVLRSSMHFQFNRFQHRNTRKMKQEDVLEGDFKRHND</sequence>
<dbReference type="NCBIfam" id="NF008528">
    <property type="entry name" value="PRK11463.1-2"/>
    <property type="match status" value="1"/>
</dbReference>
<protein>
    <submittedName>
        <fullName evidence="2">Biotin--acetyl-CoA-carboxylase ligase</fullName>
    </submittedName>
</protein>
<gene>
    <name evidence="2" type="ORF">AB835_07665</name>
</gene>
<dbReference type="GO" id="GO:0016020">
    <property type="term" value="C:membrane"/>
    <property type="evidence" value="ECO:0007669"/>
    <property type="project" value="InterPro"/>
</dbReference>
<name>A0A1D2QQ17_9GAMM</name>
<comment type="caution">
    <text evidence="2">The sequence shown here is derived from an EMBL/GenBank/DDBJ whole genome shotgun (WGS) entry which is preliminary data.</text>
</comment>
<dbReference type="GO" id="GO:0016874">
    <property type="term" value="F:ligase activity"/>
    <property type="evidence" value="ECO:0007669"/>
    <property type="project" value="UniProtKB-KW"/>
</dbReference>
<dbReference type="AlphaFoldDB" id="A0A1D2QQ17"/>
<dbReference type="PANTHER" id="PTHR35335">
    <property type="entry name" value="UPF0716 PROTEIN FXSA"/>
    <property type="match status" value="1"/>
</dbReference>
<organism evidence="2 3">
    <name type="scientific">Candidatus Endobugula sertula</name>
    <name type="common">Bugula neritina bacterial symbiont</name>
    <dbReference type="NCBI Taxonomy" id="62101"/>
    <lineage>
        <taxon>Bacteria</taxon>
        <taxon>Pseudomonadati</taxon>
        <taxon>Pseudomonadota</taxon>
        <taxon>Gammaproteobacteria</taxon>
        <taxon>Cellvibrionales</taxon>
        <taxon>Cellvibrionaceae</taxon>
        <taxon>Candidatus Endobugula</taxon>
    </lineage>
</organism>
<keyword evidence="1" id="KW-0472">Membrane</keyword>
<dbReference type="PANTHER" id="PTHR35335:SF1">
    <property type="entry name" value="UPF0716 PROTEIN FXSA"/>
    <property type="match status" value="1"/>
</dbReference>
<feature type="transmembrane region" description="Helical" evidence="1">
    <location>
        <begin position="66"/>
        <end position="87"/>
    </location>
</feature>
<keyword evidence="1" id="KW-0812">Transmembrane</keyword>
<dbReference type="Proteomes" id="UP000242502">
    <property type="component" value="Unassembled WGS sequence"/>
</dbReference>
<dbReference type="EMBL" id="MDLC01000023">
    <property type="protein sequence ID" value="ODS23671.1"/>
    <property type="molecule type" value="Genomic_DNA"/>
</dbReference>
<accession>A0A1D2QQ17</accession>
<evidence type="ECO:0000313" key="2">
    <source>
        <dbReference type="EMBL" id="ODS23671.1"/>
    </source>
</evidence>
<feature type="transmembrane region" description="Helical" evidence="1">
    <location>
        <begin position="26"/>
        <end position="46"/>
    </location>
</feature>
<dbReference type="InterPro" id="IPR007313">
    <property type="entry name" value="FxsA"/>
</dbReference>